<evidence type="ECO:0000259" key="4">
    <source>
        <dbReference type="PROSITE" id="PS50110"/>
    </source>
</evidence>
<dbReference type="Pfam" id="PF00072">
    <property type="entry name" value="Response_reg"/>
    <property type="match status" value="1"/>
</dbReference>
<dbReference type="Proteomes" id="UP000244173">
    <property type="component" value="Chromosome"/>
</dbReference>
<feature type="coiled-coil region" evidence="2">
    <location>
        <begin position="58"/>
        <end position="85"/>
    </location>
</feature>
<dbReference type="GO" id="GO:0000160">
    <property type="term" value="P:phosphorelay signal transduction system"/>
    <property type="evidence" value="ECO:0007669"/>
    <property type="project" value="InterPro"/>
</dbReference>
<keyword evidence="3" id="KW-1133">Transmembrane helix</keyword>
<dbReference type="InterPro" id="IPR052048">
    <property type="entry name" value="ST_Response_Regulator"/>
</dbReference>
<dbReference type="OrthoDB" id="9800897at2"/>
<dbReference type="CDD" id="cd00156">
    <property type="entry name" value="REC"/>
    <property type="match status" value="1"/>
</dbReference>
<name>A0A2S0PED7_9NEIS</name>
<feature type="domain" description="Response regulatory" evidence="4">
    <location>
        <begin position="99"/>
        <end position="215"/>
    </location>
</feature>
<dbReference type="EMBL" id="CP028519">
    <property type="protein sequence ID" value="AVY95683.1"/>
    <property type="molecule type" value="Genomic_DNA"/>
</dbReference>
<keyword evidence="3" id="KW-0472">Membrane</keyword>
<evidence type="ECO:0000256" key="2">
    <source>
        <dbReference type="SAM" id="Coils"/>
    </source>
</evidence>
<dbReference type="RefSeq" id="WP_107890076.1">
    <property type="nucleotide sequence ID" value="NZ_CP028519.1"/>
</dbReference>
<organism evidence="5 6">
    <name type="scientific">Microvirgula aerodenitrificans</name>
    <dbReference type="NCBI Taxonomy" id="57480"/>
    <lineage>
        <taxon>Bacteria</taxon>
        <taxon>Pseudomonadati</taxon>
        <taxon>Pseudomonadota</taxon>
        <taxon>Betaproteobacteria</taxon>
        <taxon>Neisseriales</taxon>
        <taxon>Aquaspirillaceae</taxon>
        <taxon>Microvirgula</taxon>
    </lineage>
</organism>
<accession>A0A2S0PED7</accession>
<evidence type="ECO:0000313" key="6">
    <source>
        <dbReference type="Proteomes" id="UP000244173"/>
    </source>
</evidence>
<evidence type="ECO:0000256" key="3">
    <source>
        <dbReference type="SAM" id="Phobius"/>
    </source>
</evidence>
<feature type="transmembrane region" description="Helical" evidence="3">
    <location>
        <begin position="7"/>
        <end position="28"/>
    </location>
</feature>
<keyword evidence="3" id="KW-0812">Transmembrane</keyword>
<dbReference type="AlphaFoldDB" id="A0A2S0PED7"/>
<reference evidence="5 6" key="1">
    <citation type="submission" date="2018-04" db="EMBL/GenBank/DDBJ databases">
        <title>Denitrifier Microvirgula.</title>
        <authorList>
            <person name="Anderson E."/>
            <person name="Jang J."/>
            <person name="Ishii S."/>
        </authorList>
    </citation>
    <scope>NUCLEOTIDE SEQUENCE [LARGE SCALE GENOMIC DNA]</scope>
    <source>
        <strain evidence="5 6">BE2.4</strain>
    </source>
</reference>
<gene>
    <name evidence="5" type="ORF">DAI18_17765</name>
</gene>
<sequence length="215" mass="23599">MESFAKLISSLASLAWPIFFSILSFIFYEPLKKIIESARGRRFTIKVAGHELTMEEVSEQQRIILSDLQQKVAEIEKKIDAAAKLTEPSIKFSSPTGGRILWVDDQPRNNSLLVATLEQRGAMIDTAQSTSEGVDKFKSKQYDIVISDMGRPESDKAGIDLAMKIRNLNPTVPFFIYCGSWAARNLKKEALDAGVTTITASGTTLLGSLPLANGG</sequence>
<dbReference type="PANTHER" id="PTHR43228:SF1">
    <property type="entry name" value="TWO-COMPONENT RESPONSE REGULATOR ARR22"/>
    <property type="match status" value="1"/>
</dbReference>
<evidence type="ECO:0000313" key="5">
    <source>
        <dbReference type="EMBL" id="AVY95683.1"/>
    </source>
</evidence>
<feature type="modified residue" description="4-aspartylphosphate" evidence="1">
    <location>
        <position position="148"/>
    </location>
</feature>
<proteinExistence type="predicted"/>
<keyword evidence="2" id="KW-0175">Coiled coil</keyword>
<dbReference type="PANTHER" id="PTHR43228">
    <property type="entry name" value="TWO-COMPONENT RESPONSE REGULATOR"/>
    <property type="match status" value="1"/>
</dbReference>
<protein>
    <submittedName>
        <fullName evidence="5">Response regulator</fullName>
    </submittedName>
</protein>
<keyword evidence="6" id="KW-1185">Reference proteome</keyword>
<dbReference type="SUPFAM" id="SSF52172">
    <property type="entry name" value="CheY-like"/>
    <property type="match status" value="1"/>
</dbReference>
<evidence type="ECO:0000256" key="1">
    <source>
        <dbReference type="PROSITE-ProRule" id="PRU00169"/>
    </source>
</evidence>
<dbReference type="Gene3D" id="3.40.50.2300">
    <property type="match status" value="1"/>
</dbReference>
<dbReference type="InterPro" id="IPR001789">
    <property type="entry name" value="Sig_transdc_resp-reg_receiver"/>
</dbReference>
<dbReference type="InterPro" id="IPR011006">
    <property type="entry name" value="CheY-like_superfamily"/>
</dbReference>
<keyword evidence="1" id="KW-0597">Phosphoprotein</keyword>
<dbReference type="SMART" id="SM00448">
    <property type="entry name" value="REC"/>
    <property type="match status" value="1"/>
</dbReference>
<dbReference type="KEGG" id="maer:DAI18_17765"/>
<dbReference type="PROSITE" id="PS50110">
    <property type="entry name" value="RESPONSE_REGULATORY"/>
    <property type="match status" value="1"/>
</dbReference>